<evidence type="ECO:0000259" key="4">
    <source>
        <dbReference type="Pfam" id="PF02576"/>
    </source>
</evidence>
<organism evidence="5 6">
    <name type="scientific">Phocaeicola intestinalis</name>
    <dbReference type="NCBI Taxonomy" id="2762212"/>
    <lineage>
        <taxon>Bacteria</taxon>
        <taxon>Pseudomonadati</taxon>
        <taxon>Bacteroidota</taxon>
        <taxon>Bacteroidia</taxon>
        <taxon>Bacteroidales</taxon>
        <taxon>Bacteroidaceae</taxon>
        <taxon>Phocaeicola</taxon>
    </lineage>
</organism>
<sequence>MIDKQAVTRIVEEWLDGKDYFLVDVSVSPDDKIVVEIDHAEGVWIDDCVELSRFIESRLNREEEDYELEVGSAGIGQPFKVLKQYLMHIGKEVEVMDAAGKKWTGILKAADEAGFTIAIKVKVKPEGAKRPRLEEQDKAFAYDEIKYTKYLISFK</sequence>
<evidence type="ECO:0000313" key="5">
    <source>
        <dbReference type="EMBL" id="MBD8041687.1"/>
    </source>
</evidence>
<dbReference type="Proteomes" id="UP000620874">
    <property type="component" value="Unassembled WGS sequence"/>
</dbReference>
<dbReference type="Gene3D" id="3.30.300.70">
    <property type="entry name" value="RimP-like superfamily, N-terminal"/>
    <property type="match status" value="1"/>
</dbReference>
<dbReference type="RefSeq" id="WP_022039701.1">
    <property type="nucleotide sequence ID" value="NZ_JACSPP010000063.1"/>
</dbReference>
<evidence type="ECO:0000256" key="1">
    <source>
        <dbReference type="ARBA" id="ARBA00022490"/>
    </source>
</evidence>
<dbReference type="EMBL" id="JACSPP010000063">
    <property type="protein sequence ID" value="MBD8041687.1"/>
    <property type="molecule type" value="Genomic_DNA"/>
</dbReference>
<proteinExistence type="inferred from homology"/>
<evidence type="ECO:0000256" key="3">
    <source>
        <dbReference type="HAMAP-Rule" id="MF_01077"/>
    </source>
</evidence>
<dbReference type="PANTHER" id="PTHR33867:SF1">
    <property type="entry name" value="RIBOSOME MATURATION FACTOR RIMP"/>
    <property type="match status" value="1"/>
</dbReference>
<dbReference type="NCBIfam" id="NF002531">
    <property type="entry name" value="PRK02001.1"/>
    <property type="match status" value="1"/>
</dbReference>
<accession>A0ABR8YBY9</accession>
<dbReference type="InterPro" id="IPR028989">
    <property type="entry name" value="RimP_N"/>
</dbReference>
<reference evidence="5 6" key="1">
    <citation type="submission" date="2020-08" db="EMBL/GenBank/DDBJ databases">
        <title>A Genomic Blueprint of the Chicken Gut Microbiome.</title>
        <authorList>
            <person name="Gilroy R."/>
            <person name="Ravi A."/>
            <person name="Getino M."/>
            <person name="Pursley I."/>
            <person name="Horton D.L."/>
            <person name="Alikhan N.-F."/>
            <person name="Baker D."/>
            <person name="Gharbi K."/>
            <person name="Hall N."/>
            <person name="Watson M."/>
            <person name="Adriaenssens E.M."/>
            <person name="Foster-Nyarko E."/>
            <person name="Jarju S."/>
            <person name="Secka A."/>
            <person name="Antonio M."/>
            <person name="Oren A."/>
            <person name="Chaudhuri R."/>
            <person name="La Ragione R.M."/>
            <person name="Hildebrand F."/>
            <person name="Pallen M.J."/>
        </authorList>
    </citation>
    <scope>NUCLEOTIDE SEQUENCE [LARGE SCALE GENOMIC DNA]</scope>
    <source>
        <strain evidence="5 6">Sa1CVN1</strain>
    </source>
</reference>
<dbReference type="HAMAP" id="MF_01077">
    <property type="entry name" value="RimP"/>
    <property type="match status" value="1"/>
</dbReference>
<dbReference type="InterPro" id="IPR035956">
    <property type="entry name" value="RimP_N_sf"/>
</dbReference>
<evidence type="ECO:0000313" key="6">
    <source>
        <dbReference type="Proteomes" id="UP000620874"/>
    </source>
</evidence>
<dbReference type="SUPFAM" id="SSF75420">
    <property type="entry name" value="YhbC-like, N-terminal domain"/>
    <property type="match status" value="1"/>
</dbReference>
<comment type="subcellular location">
    <subcellularLocation>
        <location evidence="3">Cytoplasm</location>
    </subcellularLocation>
</comment>
<comment type="caution">
    <text evidence="5">The sequence shown here is derived from an EMBL/GenBank/DDBJ whole genome shotgun (WGS) entry which is preliminary data.</text>
</comment>
<dbReference type="Pfam" id="PF02576">
    <property type="entry name" value="RimP_N"/>
    <property type="match status" value="1"/>
</dbReference>
<keyword evidence="1 3" id="KW-0963">Cytoplasm</keyword>
<keyword evidence="6" id="KW-1185">Reference proteome</keyword>
<gene>
    <name evidence="3 5" type="primary">rimP</name>
    <name evidence="5" type="ORF">H9625_14815</name>
</gene>
<dbReference type="InterPro" id="IPR003728">
    <property type="entry name" value="Ribosome_maturation_RimP"/>
</dbReference>
<comment type="similarity">
    <text evidence="3">Belongs to the RimP family.</text>
</comment>
<name>A0ABR8YBY9_9BACT</name>
<dbReference type="PANTHER" id="PTHR33867">
    <property type="entry name" value="RIBOSOME MATURATION FACTOR RIMP"/>
    <property type="match status" value="1"/>
</dbReference>
<evidence type="ECO:0000256" key="2">
    <source>
        <dbReference type="ARBA" id="ARBA00022517"/>
    </source>
</evidence>
<feature type="domain" description="Ribosome maturation factor RimP N-terminal" evidence="4">
    <location>
        <begin position="10"/>
        <end position="75"/>
    </location>
</feature>
<comment type="function">
    <text evidence="3">Required for maturation of 30S ribosomal subunits.</text>
</comment>
<protein>
    <recommendedName>
        <fullName evidence="3">Ribosome maturation factor RimP</fullName>
    </recommendedName>
</protein>
<keyword evidence="2 3" id="KW-0690">Ribosome biogenesis</keyword>